<evidence type="ECO:0000259" key="2">
    <source>
        <dbReference type="Pfam" id="PF03551"/>
    </source>
</evidence>
<gene>
    <name evidence="3" type="ORF">Rhe02_06440</name>
</gene>
<feature type="domain" description="Transcription regulator PadR N-terminal" evidence="2">
    <location>
        <begin position="26"/>
        <end position="86"/>
    </location>
</feature>
<protein>
    <submittedName>
        <fullName evidence="3">PadR family transcriptional regulator</fullName>
    </submittedName>
</protein>
<dbReference type="SUPFAM" id="SSF46785">
    <property type="entry name" value="Winged helix' DNA-binding domain"/>
    <property type="match status" value="1"/>
</dbReference>
<dbReference type="InterPro" id="IPR005149">
    <property type="entry name" value="Tscrpt_reg_PadR_N"/>
</dbReference>
<organism evidence="3 4">
    <name type="scientific">Rhizocola hellebori</name>
    <dbReference type="NCBI Taxonomy" id="1392758"/>
    <lineage>
        <taxon>Bacteria</taxon>
        <taxon>Bacillati</taxon>
        <taxon>Actinomycetota</taxon>
        <taxon>Actinomycetes</taxon>
        <taxon>Micromonosporales</taxon>
        <taxon>Micromonosporaceae</taxon>
        <taxon>Rhizocola</taxon>
    </lineage>
</organism>
<evidence type="ECO:0000313" key="4">
    <source>
        <dbReference type="Proteomes" id="UP000612899"/>
    </source>
</evidence>
<comment type="caution">
    <text evidence="3">The sequence shown here is derived from an EMBL/GenBank/DDBJ whole genome shotgun (WGS) entry which is preliminary data.</text>
</comment>
<dbReference type="EMBL" id="BONY01000003">
    <property type="protein sequence ID" value="GIH02577.1"/>
    <property type="molecule type" value="Genomic_DNA"/>
</dbReference>
<dbReference type="Gene3D" id="1.10.10.10">
    <property type="entry name" value="Winged helix-like DNA-binding domain superfamily/Winged helix DNA-binding domain"/>
    <property type="match status" value="1"/>
</dbReference>
<sequence length="110" mass="12044">MPAMASLRMTTPRRLVLQALLRDPEQERYGLDLAIEAGLEPGTIYPILVAFEGAGWLSSRNEDEGDAREQGRPSRRYYRLTGAGVTAGREALAASSKRRAARPASGELAW</sequence>
<accession>A0A8J3VDL8</accession>
<dbReference type="InterPro" id="IPR036388">
    <property type="entry name" value="WH-like_DNA-bd_sf"/>
</dbReference>
<keyword evidence="4" id="KW-1185">Reference proteome</keyword>
<dbReference type="Pfam" id="PF03551">
    <property type="entry name" value="PadR"/>
    <property type="match status" value="1"/>
</dbReference>
<reference evidence="3" key="1">
    <citation type="submission" date="2021-01" db="EMBL/GenBank/DDBJ databases">
        <title>Whole genome shotgun sequence of Rhizocola hellebori NBRC 109834.</title>
        <authorList>
            <person name="Komaki H."/>
            <person name="Tamura T."/>
        </authorList>
    </citation>
    <scope>NUCLEOTIDE SEQUENCE</scope>
    <source>
        <strain evidence="3">NBRC 109834</strain>
    </source>
</reference>
<proteinExistence type="predicted"/>
<evidence type="ECO:0000256" key="1">
    <source>
        <dbReference type="SAM" id="MobiDB-lite"/>
    </source>
</evidence>
<dbReference type="InterPro" id="IPR036390">
    <property type="entry name" value="WH_DNA-bd_sf"/>
</dbReference>
<dbReference type="AlphaFoldDB" id="A0A8J3VDL8"/>
<dbReference type="Proteomes" id="UP000612899">
    <property type="component" value="Unassembled WGS sequence"/>
</dbReference>
<name>A0A8J3VDL8_9ACTN</name>
<evidence type="ECO:0000313" key="3">
    <source>
        <dbReference type="EMBL" id="GIH02577.1"/>
    </source>
</evidence>
<feature type="region of interest" description="Disordered" evidence="1">
    <location>
        <begin position="91"/>
        <end position="110"/>
    </location>
</feature>